<gene>
    <name evidence="1" type="ORF">PILCRDRAFT_830410</name>
</gene>
<protein>
    <submittedName>
        <fullName evidence="1">Uncharacterized protein</fullName>
    </submittedName>
</protein>
<dbReference type="InParanoid" id="A0A0C3B267"/>
<evidence type="ECO:0000313" key="1">
    <source>
        <dbReference type="EMBL" id="KIM71342.1"/>
    </source>
</evidence>
<sequence length="98" mass="11170">MEHPISFGDLDCENQTSSNFNTAFLFLKNICSSDCWPKWVVALKLMEIENTLQVLQEGQCDPCSAKVDPQSPKLSSFGAQAMRLCYRSSRIPRRIRKI</sequence>
<reference evidence="2" key="2">
    <citation type="submission" date="2015-01" db="EMBL/GenBank/DDBJ databases">
        <title>Evolutionary Origins and Diversification of the Mycorrhizal Mutualists.</title>
        <authorList>
            <consortium name="DOE Joint Genome Institute"/>
            <consortium name="Mycorrhizal Genomics Consortium"/>
            <person name="Kohler A."/>
            <person name="Kuo A."/>
            <person name="Nagy L.G."/>
            <person name="Floudas D."/>
            <person name="Copeland A."/>
            <person name="Barry K.W."/>
            <person name="Cichocki N."/>
            <person name="Veneault-Fourrey C."/>
            <person name="LaButti K."/>
            <person name="Lindquist E.A."/>
            <person name="Lipzen A."/>
            <person name="Lundell T."/>
            <person name="Morin E."/>
            <person name="Murat C."/>
            <person name="Riley R."/>
            <person name="Ohm R."/>
            <person name="Sun H."/>
            <person name="Tunlid A."/>
            <person name="Henrissat B."/>
            <person name="Grigoriev I.V."/>
            <person name="Hibbett D.S."/>
            <person name="Martin F."/>
        </authorList>
    </citation>
    <scope>NUCLEOTIDE SEQUENCE [LARGE SCALE GENOMIC DNA]</scope>
    <source>
        <strain evidence="2">F 1598</strain>
    </source>
</reference>
<organism evidence="1 2">
    <name type="scientific">Piloderma croceum (strain F 1598)</name>
    <dbReference type="NCBI Taxonomy" id="765440"/>
    <lineage>
        <taxon>Eukaryota</taxon>
        <taxon>Fungi</taxon>
        <taxon>Dikarya</taxon>
        <taxon>Basidiomycota</taxon>
        <taxon>Agaricomycotina</taxon>
        <taxon>Agaricomycetes</taxon>
        <taxon>Agaricomycetidae</taxon>
        <taxon>Atheliales</taxon>
        <taxon>Atheliaceae</taxon>
        <taxon>Piloderma</taxon>
    </lineage>
</organism>
<evidence type="ECO:0000313" key="2">
    <source>
        <dbReference type="Proteomes" id="UP000054166"/>
    </source>
</evidence>
<dbReference type="HOGENOM" id="CLU_2334438_0_0_1"/>
<dbReference type="AlphaFoldDB" id="A0A0C3B267"/>
<dbReference type="EMBL" id="KN833352">
    <property type="protein sequence ID" value="KIM71342.1"/>
    <property type="molecule type" value="Genomic_DNA"/>
</dbReference>
<dbReference type="Proteomes" id="UP000054166">
    <property type="component" value="Unassembled WGS sequence"/>
</dbReference>
<reference evidence="1 2" key="1">
    <citation type="submission" date="2014-04" db="EMBL/GenBank/DDBJ databases">
        <authorList>
            <consortium name="DOE Joint Genome Institute"/>
            <person name="Kuo A."/>
            <person name="Tarkka M."/>
            <person name="Buscot F."/>
            <person name="Kohler A."/>
            <person name="Nagy L.G."/>
            <person name="Floudas D."/>
            <person name="Copeland A."/>
            <person name="Barry K.W."/>
            <person name="Cichocki N."/>
            <person name="Veneault-Fourrey C."/>
            <person name="LaButti K."/>
            <person name="Lindquist E.A."/>
            <person name="Lipzen A."/>
            <person name="Lundell T."/>
            <person name="Morin E."/>
            <person name="Murat C."/>
            <person name="Sun H."/>
            <person name="Tunlid A."/>
            <person name="Henrissat B."/>
            <person name="Grigoriev I.V."/>
            <person name="Hibbett D.S."/>
            <person name="Martin F."/>
            <person name="Nordberg H.P."/>
            <person name="Cantor M.N."/>
            <person name="Hua S.X."/>
        </authorList>
    </citation>
    <scope>NUCLEOTIDE SEQUENCE [LARGE SCALE GENOMIC DNA]</scope>
    <source>
        <strain evidence="1 2">F 1598</strain>
    </source>
</reference>
<proteinExistence type="predicted"/>
<keyword evidence="2" id="KW-1185">Reference proteome</keyword>
<accession>A0A0C3B267</accession>
<name>A0A0C3B267_PILCF</name>